<dbReference type="EMBL" id="FORP01000006">
    <property type="protein sequence ID" value="SFJ58890.1"/>
    <property type="molecule type" value="Genomic_DNA"/>
</dbReference>
<evidence type="ECO:0000313" key="1">
    <source>
        <dbReference type="EMBL" id="SFJ58890.1"/>
    </source>
</evidence>
<evidence type="ECO:0000313" key="2">
    <source>
        <dbReference type="Proteomes" id="UP000199025"/>
    </source>
</evidence>
<reference evidence="1 2" key="1">
    <citation type="submission" date="2016-10" db="EMBL/GenBank/DDBJ databases">
        <authorList>
            <person name="de Groot N.N."/>
        </authorList>
    </citation>
    <scope>NUCLEOTIDE SEQUENCE [LARGE SCALE GENOMIC DNA]</scope>
    <source>
        <strain evidence="1 2">DSM 44468</strain>
    </source>
</reference>
<organism evidence="1 2">
    <name type="scientific">Amycolatopsis sacchari</name>
    <dbReference type="NCBI Taxonomy" id="115433"/>
    <lineage>
        <taxon>Bacteria</taxon>
        <taxon>Bacillati</taxon>
        <taxon>Actinomycetota</taxon>
        <taxon>Actinomycetes</taxon>
        <taxon>Pseudonocardiales</taxon>
        <taxon>Pseudonocardiaceae</taxon>
        <taxon>Amycolatopsis</taxon>
    </lineage>
</organism>
<sequence>RCLKRYLAREIYNTLHHPTTSTNIP</sequence>
<feature type="non-terminal residue" evidence="1">
    <location>
        <position position="1"/>
    </location>
</feature>
<accession>A0A1I3SKG4</accession>
<name>A0A1I3SKG4_9PSEU</name>
<dbReference type="Proteomes" id="UP000199025">
    <property type="component" value="Unassembled WGS sequence"/>
</dbReference>
<proteinExistence type="predicted"/>
<dbReference type="AlphaFoldDB" id="A0A1I3SKG4"/>
<gene>
    <name evidence="1" type="ORF">SAMN05421835_106361</name>
</gene>
<keyword evidence="2" id="KW-1185">Reference proteome</keyword>
<protein>
    <submittedName>
        <fullName evidence="1">Uncharacterized protein</fullName>
    </submittedName>
</protein>